<evidence type="ECO:0000313" key="1">
    <source>
        <dbReference type="EMBL" id="EFG81342.1"/>
    </source>
</evidence>
<dbReference type="EMBL" id="ADNS01000012">
    <property type="protein sequence ID" value="EFG81342.1"/>
    <property type="molecule type" value="Genomic_DNA"/>
</dbReference>
<reference evidence="1 2" key="1">
    <citation type="submission" date="2010-04" db="EMBL/GenBank/DDBJ databases">
        <authorList>
            <person name="Weinstock G."/>
            <person name="Sodergren E."/>
            <person name="Clifton S."/>
            <person name="Fulton L."/>
            <person name="Fulton B."/>
            <person name="Courtney L."/>
            <person name="Fronick C."/>
            <person name="Harrison M."/>
            <person name="Strong C."/>
            <person name="Farmer C."/>
            <person name="Delahaunty K."/>
            <person name="Markovic C."/>
            <person name="Hall O."/>
            <person name="Minx P."/>
            <person name="Tomlinson C."/>
            <person name="Mitreva M."/>
            <person name="Hou S."/>
            <person name="Wollam A."/>
            <person name="Pepin K.H."/>
            <person name="Johnson M."/>
            <person name="Bhonagiri V."/>
            <person name="Zhang X."/>
            <person name="Suruliraj S."/>
            <person name="Warren W."/>
            <person name="Chinwalla A."/>
            <person name="Mardis E.R."/>
            <person name="Wilson R.K."/>
        </authorList>
    </citation>
    <scope>NUCLEOTIDE SEQUENCE [LARGE SCALE GENOMIC DNA]</scope>
    <source>
        <strain evidence="1 2">DSM 20306</strain>
    </source>
</reference>
<gene>
    <name evidence="1" type="ORF">HMPREF0281_01515</name>
</gene>
<name>A0ABN0AEY0_CORAM</name>
<protein>
    <submittedName>
        <fullName evidence="1">Uncharacterized protein</fullName>
    </submittedName>
</protein>
<accession>A0ABN0AEY0</accession>
<keyword evidence="2" id="KW-1185">Reference proteome</keyword>
<proteinExistence type="predicted"/>
<sequence>MFLLCAGTLCRHANFLPRNALLFDATCAKTLSLPHPGVTGDKTLISLPSQLPHGSEIAAD</sequence>
<comment type="caution">
    <text evidence="1">The sequence shown here is derived from an EMBL/GenBank/DDBJ whole genome shotgun (WGS) entry which is preliminary data.</text>
</comment>
<organism evidence="1 2">
    <name type="scientific">Corynebacterium ammoniagenes DSM 20306</name>
    <dbReference type="NCBI Taxonomy" id="649754"/>
    <lineage>
        <taxon>Bacteria</taxon>
        <taxon>Bacillati</taxon>
        <taxon>Actinomycetota</taxon>
        <taxon>Actinomycetes</taxon>
        <taxon>Mycobacteriales</taxon>
        <taxon>Corynebacteriaceae</taxon>
        <taxon>Corynebacterium</taxon>
    </lineage>
</organism>
<dbReference type="Proteomes" id="UP000006015">
    <property type="component" value="Unassembled WGS sequence"/>
</dbReference>
<evidence type="ECO:0000313" key="2">
    <source>
        <dbReference type="Proteomes" id="UP000006015"/>
    </source>
</evidence>